<organism evidence="2 3">
    <name type="scientific">Paraphaeosphaeria sporulosa</name>
    <dbReference type="NCBI Taxonomy" id="1460663"/>
    <lineage>
        <taxon>Eukaryota</taxon>
        <taxon>Fungi</taxon>
        <taxon>Dikarya</taxon>
        <taxon>Ascomycota</taxon>
        <taxon>Pezizomycotina</taxon>
        <taxon>Dothideomycetes</taxon>
        <taxon>Pleosporomycetidae</taxon>
        <taxon>Pleosporales</taxon>
        <taxon>Massarineae</taxon>
        <taxon>Didymosphaeriaceae</taxon>
        <taxon>Paraphaeosphaeria</taxon>
    </lineage>
</organism>
<dbReference type="Pfam" id="PF06983">
    <property type="entry name" value="3-dmu-9_3-mt"/>
    <property type="match status" value="1"/>
</dbReference>
<protein>
    <submittedName>
        <fullName evidence="2">3-demethylubiquinone-9 3-methyltransferase</fullName>
    </submittedName>
</protein>
<dbReference type="GO" id="GO:0008168">
    <property type="term" value="F:methyltransferase activity"/>
    <property type="evidence" value="ECO:0007669"/>
    <property type="project" value="UniProtKB-KW"/>
</dbReference>
<dbReference type="InterPro" id="IPR009725">
    <property type="entry name" value="3_dmu_93_MTrfase"/>
</dbReference>
<sequence>MILLFLSPRNTPISSTMSFSTIIPNIWFESNAEQAVQFYTTVFPSSSITHTYRYTSAGQAHHNKPVGSVMMLTFSLAGHPFAAINGGPEHFQVPNASPTFTIECEDQAEIDYYWEKLGQGGDEGARACGWLKDRWGVSWQVVPRALEEWGRDGDKEKVRRVMEAMMGMVKLNISELERAFEGAA</sequence>
<evidence type="ECO:0000259" key="1">
    <source>
        <dbReference type="Pfam" id="PF06983"/>
    </source>
</evidence>
<keyword evidence="2" id="KW-0830">Ubiquinone</keyword>
<feature type="domain" description="PhnB-like" evidence="1">
    <location>
        <begin position="21"/>
        <end position="142"/>
    </location>
</feature>
<dbReference type="Proteomes" id="UP000077069">
    <property type="component" value="Unassembled WGS sequence"/>
</dbReference>
<dbReference type="PIRSF" id="PIRSF021700">
    <property type="entry name" value="3_dmu_93_MTrfase"/>
    <property type="match status" value="1"/>
</dbReference>
<name>A0A177CSG3_9PLEO</name>
<dbReference type="GeneID" id="28765256"/>
<dbReference type="InterPro" id="IPR028973">
    <property type="entry name" value="PhnB-like"/>
</dbReference>
<dbReference type="PANTHER" id="PTHR33990">
    <property type="entry name" value="PROTEIN YJDN-RELATED"/>
    <property type="match status" value="1"/>
</dbReference>
<dbReference type="CDD" id="cd06588">
    <property type="entry name" value="PhnB_like"/>
    <property type="match status" value="1"/>
</dbReference>
<dbReference type="STRING" id="1460663.A0A177CSG3"/>
<dbReference type="InParanoid" id="A0A177CSG3"/>
<proteinExistence type="predicted"/>
<dbReference type="AlphaFoldDB" id="A0A177CSG3"/>
<dbReference type="SUPFAM" id="SSF54593">
    <property type="entry name" value="Glyoxalase/Bleomycin resistance protein/Dihydroxybiphenyl dioxygenase"/>
    <property type="match status" value="1"/>
</dbReference>
<dbReference type="PANTHER" id="PTHR33990:SF2">
    <property type="entry name" value="PHNB-LIKE DOMAIN-CONTAINING PROTEIN"/>
    <property type="match status" value="1"/>
</dbReference>
<keyword evidence="3" id="KW-1185">Reference proteome</keyword>
<reference evidence="2 3" key="1">
    <citation type="submission" date="2016-05" db="EMBL/GenBank/DDBJ databases">
        <title>Comparative analysis of secretome profiles of manganese(II)-oxidizing ascomycete fungi.</title>
        <authorList>
            <consortium name="DOE Joint Genome Institute"/>
            <person name="Zeiner C.A."/>
            <person name="Purvine S.O."/>
            <person name="Zink E.M."/>
            <person name="Wu S."/>
            <person name="Pasa-Tolic L."/>
            <person name="Chaput D.L."/>
            <person name="Haridas S."/>
            <person name="Grigoriev I.V."/>
            <person name="Santelli C.M."/>
            <person name="Hansel C.M."/>
        </authorList>
    </citation>
    <scope>NUCLEOTIDE SEQUENCE [LARGE SCALE GENOMIC DNA]</scope>
    <source>
        <strain evidence="2 3">AP3s5-JAC2a</strain>
    </source>
</reference>
<keyword evidence="2" id="KW-0808">Transferase</keyword>
<keyword evidence="2" id="KW-0489">Methyltransferase</keyword>
<evidence type="ECO:0000313" key="2">
    <source>
        <dbReference type="EMBL" id="OAG09717.1"/>
    </source>
</evidence>
<evidence type="ECO:0000313" key="3">
    <source>
        <dbReference type="Proteomes" id="UP000077069"/>
    </source>
</evidence>
<dbReference type="OrthoDB" id="10255422at2759"/>
<dbReference type="GO" id="GO:0032259">
    <property type="term" value="P:methylation"/>
    <property type="evidence" value="ECO:0007669"/>
    <property type="project" value="UniProtKB-KW"/>
</dbReference>
<dbReference type="Gene3D" id="3.10.180.10">
    <property type="entry name" value="2,3-Dihydroxybiphenyl 1,2-Dioxygenase, domain 1"/>
    <property type="match status" value="1"/>
</dbReference>
<gene>
    <name evidence="2" type="ORF">CC84DRAFT_1202377</name>
</gene>
<dbReference type="EMBL" id="KV441549">
    <property type="protein sequence ID" value="OAG09717.1"/>
    <property type="molecule type" value="Genomic_DNA"/>
</dbReference>
<dbReference type="InterPro" id="IPR029068">
    <property type="entry name" value="Glyas_Bleomycin-R_OHBP_Dase"/>
</dbReference>
<dbReference type="RefSeq" id="XP_018040082.1">
    <property type="nucleotide sequence ID" value="XM_018181770.1"/>
</dbReference>
<accession>A0A177CSG3</accession>